<evidence type="ECO:0000256" key="1">
    <source>
        <dbReference type="ARBA" id="ARBA00007951"/>
    </source>
</evidence>
<dbReference type="PANTHER" id="PTHR10030">
    <property type="entry name" value="ALPHA-L-FUCOSIDASE"/>
    <property type="match status" value="1"/>
</dbReference>
<dbReference type="PANTHER" id="PTHR10030:SF37">
    <property type="entry name" value="ALPHA-L-FUCOSIDASE-RELATED"/>
    <property type="match status" value="1"/>
</dbReference>
<evidence type="ECO:0000313" key="7">
    <source>
        <dbReference type="EMBL" id="NEG70525.1"/>
    </source>
</evidence>
<dbReference type="InterPro" id="IPR013780">
    <property type="entry name" value="Glyco_hydro_b"/>
</dbReference>
<gene>
    <name evidence="7" type="ORF">F6S87_07960</name>
</gene>
<accession>A0A6I5N2W7</accession>
<evidence type="ECO:0000313" key="8">
    <source>
        <dbReference type="Proteomes" id="UP000469292"/>
    </source>
</evidence>
<dbReference type="RefSeq" id="WP_163228124.1">
    <property type="nucleotide sequence ID" value="NZ_VYSG01000004.1"/>
</dbReference>
<keyword evidence="3" id="KW-0732">Signal</keyword>
<dbReference type="GO" id="GO:0005764">
    <property type="term" value="C:lysosome"/>
    <property type="evidence" value="ECO:0007669"/>
    <property type="project" value="TreeGrafter"/>
</dbReference>
<evidence type="ECO:0000256" key="3">
    <source>
        <dbReference type="ARBA" id="ARBA00022729"/>
    </source>
</evidence>
<dbReference type="GO" id="GO:0004560">
    <property type="term" value="F:alpha-L-fucosidase activity"/>
    <property type="evidence" value="ECO:0007669"/>
    <property type="project" value="InterPro"/>
</dbReference>
<evidence type="ECO:0000256" key="5">
    <source>
        <dbReference type="ARBA" id="ARBA00023295"/>
    </source>
</evidence>
<evidence type="ECO:0000256" key="2">
    <source>
        <dbReference type="ARBA" id="ARBA00012662"/>
    </source>
</evidence>
<dbReference type="Gene3D" id="3.20.20.80">
    <property type="entry name" value="Glycosidases"/>
    <property type="match status" value="1"/>
</dbReference>
<dbReference type="SUPFAM" id="SSF51445">
    <property type="entry name" value="(Trans)glycosidases"/>
    <property type="match status" value="1"/>
</dbReference>
<dbReference type="Proteomes" id="UP000469292">
    <property type="component" value="Unassembled WGS sequence"/>
</dbReference>
<dbReference type="GO" id="GO:0016139">
    <property type="term" value="P:glycoside catabolic process"/>
    <property type="evidence" value="ECO:0007669"/>
    <property type="project" value="TreeGrafter"/>
</dbReference>
<comment type="similarity">
    <text evidence="1">Belongs to the glycosyl hydrolase 29 family.</text>
</comment>
<dbReference type="EC" id="3.2.1.51" evidence="2"/>
<protein>
    <recommendedName>
        <fullName evidence="2">alpha-L-fucosidase</fullName>
        <ecNumber evidence="2">3.2.1.51</ecNumber>
    </recommendedName>
</protein>
<keyword evidence="5" id="KW-0326">Glycosidase</keyword>
<dbReference type="EMBL" id="VYSG01000004">
    <property type="protein sequence ID" value="NEG70525.1"/>
    <property type="molecule type" value="Genomic_DNA"/>
</dbReference>
<dbReference type="InterPro" id="IPR000933">
    <property type="entry name" value="Glyco_hydro_29"/>
</dbReference>
<feature type="domain" description="Glycoside hydrolase family 29 N-terminal" evidence="6">
    <location>
        <begin position="11"/>
        <end position="376"/>
    </location>
</feature>
<evidence type="ECO:0000259" key="6">
    <source>
        <dbReference type="Pfam" id="PF01120"/>
    </source>
</evidence>
<evidence type="ECO:0000256" key="4">
    <source>
        <dbReference type="ARBA" id="ARBA00022801"/>
    </source>
</evidence>
<dbReference type="InterPro" id="IPR017853">
    <property type="entry name" value="GH"/>
</dbReference>
<reference evidence="7 8" key="1">
    <citation type="submission" date="2019-09" db="EMBL/GenBank/DDBJ databases">
        <title>Phylogenetic characterization of a novel taxon of the genus Bifidobacterium: Bifidobacterium choloepi sp. nov.</title>
        <authorList>
            <person name="Modesto M."/>
            <person name="Satti M."/>
        </authorList>
    </citation>
    <scope>NUCLEOTIDE SEQUENCE [LARGE SCALE GENOMIC DNA]</scope>
    <source>
        <strain evidence="7 8">BRDM6</strain>
    </source>
</reference>
<dbReference type="Gene3D" id="2.60.40.1180">
    <property type="entry name" value="Golgi alpha-mannosidase II"/>
    <property type="match status" value="1"/>
</dbReference>
<proteinExistence type="inferred from homology"/>
<name>A0A6I5N2W7_9BIFI</name>
<dbReference type="Pfam" id="PF01120">
    <property type="entry name" value="Alpha_L_fucos"/>
    <property type="match status" value="1"/>
</dbReference>
<organism evidence="7 8">
    <name type="scientific">Bifidobacterium choloepi</name>
    <dbReference type="NCBI Taxonomy" id="2614131"/>
    <lineage>
        <taxon>Bacteria</taxon>
        <taxon>Bacillati</taxon>
        <taxon>Actinomycetota</taxon>
        <taxon>Actinomycetes</taxon>
        <taxon>Bifidobacteriales</taxon>
        <taxon>Bifidobacteriaceae</taxon>
        <taxon>Bifidobacterium</taxon>
    </lineage>
</organism>
<dbReference type="SMART" id="SM00812">
    <property type="entry name" value="Alpha_L_fucos"/>
    <property type="match status" value="1"/>
</dbReference>
<keyword evidence="4" id="KW-0378">Hydrolase</keyword>
<dbReference type="InterPro" id="IPR057739">
    <property type="entry name" value="Glyco_hydro_29_N"/>
</dbReference>
<dbReference type="AlphaFoldDB" id="A0A6I5N2W7"/>
<keyword evidence="8" id="KW-1185">Reference proteome</keyword>
<sequence>MPNIDDIDRVVAEGPYDDSWESLAQHPVPEWFRDAKFGIFVHWGLFTVPEYRNEWFPRNMHIQGKPEYEYFHEQYAGKTNPAGDVIRGYQDLIPLFTADRFDADEWMATFRRAGARYVMPVAEHHDGYQMYASELSHWNAAETGPHRDILGELEAAAGRDGLTFCASNHRAEHWWFLGHGQQFDSDVRSESANRSSMYWPSISPEPNEFDIASEPSPTEEFLTDWLLRNAEIVEKYHPSLLYFDWWIQHRAFKPYLRKLLAFYYNKAAGWGREVSVCYKYDACAWGSGLVDVERGGFPAATPFPWQTDTAIARNSWCYTDSLEYKTVPELLIALIDAVAKNGNLLLNVGPRADGSIASDDLAVLDGIGRWLAANGDGIYGSRPWRMTGEGPTAMPGGAFSDQTPFGGATWTAGDWRFTSRDGDLFAYCMGPAMADGGELTITTFAAFDGEHEPAFNAPIIAVEQLGAAADGRSASVEWTRDPDGLHVRPLPTGLPDDYPVGFRIRLQ</sequence>
<comment type="caution">
    <text evidence="7">The sequence shown here is derived from an EMBL/GenBank/DDBJ whole genome shotgun (WGS) entry which is preliminary data.</text>
</comment>
<dbReference type="GO" id="GO:0006004">
    <property type="term" value="P:fucose metabolic process"/>
    <property type="evidence" value="ECO:0007669"/>
    <property type="project" value="TreeGrafter"/>
</dbReference>